<name>A0A366M352_9ACTN</name>
<dbReference type="Gene3D" id="3.30.9.20">
    <property type="match status" value="1"/>
</dbReference>
<feature type="domain" description="FAD-binding" evidence="3">
    <location>
        <begin position="3"/>
        <end position="329"/>
    </location>
</feature>
<dbReference type="OrthoDB" id="3169239at2"/>
<keyword evidence="5" id="KW-1185">Reference proteome</keyword>
<comment type="caution">
    <text evidence="4">The sequence shown here is derived from an EMBL/GenBank/DDBJ whole genome shotgun (WGS) entry which is preliminary data.</text>
</comment>
<organism evidence="4 5">
    <name type="scientific">Spongiactinospora rosea</name>
    <dbReference type="NCBI Taxonomy" id="2248750"/>
    <lineage>
        <taxon>Bacteria</taxon>
        <taxon>Bacillati</taxon>
        <taxon>Actinomycetota</taxon>
        <taxon>Actinomycetes</taxon>
        <taxon>Streptosporangiales</taxon>
        <taxon>Streptosporangiaceae</taxon>
        <taxon>Spongiactinospora</taxon>
    </lineage>
</organism>
<dbReference type="InterPro" id="IPR036188">
    <property type="entry name" value="FAD/NAD-bd_sf"/>
</dbReference>
<evidence type="ECO:0000259" key="2">
    <source>
        <dbReference type="Pfam" id="PF00724"/>
    </source>
</evidence>
<evidence type="ECO:0000259" key="3">
    <source>
        <dbReference type="Pfam" id="PF01494"/>
    </source>
</evidence>
<gene>
    <name evidence="4" type="ORF">DP939_05905</name>
</gene>
<dbReference type="Gene3D" id="3.50.50.60">
    <property type="entry name" value="FAD/NAD(P)-binding domain"/>
    <property type="match status" value="1"/>
</dbReference>
<evidence type="ECO:0000313" key="5">
    <source>
        <dbReference type="Proteomes" id="UP000253303"/>
    </source>
</evidence>
<dbReference type="GO" id="GO:0003959">
    <property type="term" value="F:NADPH dehydrogenase activity"/>
    <property type="evidence" value="ECO:0007669"/>
    <property type="project" value="InterPro"/>
</dbReference>
<protein>
    <submittedName>
        <fullName evidence="4">Bifunctional salicylyl-CoA 5-hydroxylase/oxidoreductase</fullName>
    </submittedName>
</protein>
<dbReference type="Proteomes" id="UP000253303">
    <property type="component" value="Unassembled WGS sequence"/>
</dbReference>
<proteinExistence type="predicted"/>
<dbReference type="InterPro" id="IPR013785">
    <property type="entry name" value="Aldolase_TIM"/>
</dbReference>
<dbReference type="Pfam" id="PF01494">
    <property type="entry name" value="FAD_binding_3"/>
    <property type="match status" value="1"/>
</dbReference>
<sequence>MRIAVIGGGPGGLYLSALAKQLGPEHEITVWERNAPDDTFGFGVVFSDETLGGIEHADPAIYHAMQAEFARWDDIDVHYRGQVLTSGGHGFAALSRRRLLEIMQQRCRELGVKVHFLAEAPDVAQLAATHDLVVAADGVNSAVRSKYSDSFHPGLERRACKYMWLGTDKVFEAFKFYVRETPYGVMQGHGYPFDARGSTFIVEMHEDVWRKAGFDTLAARELAPGESDDMSIERVKEIFAEELGDHALLANNSKWINFTTVRNESWRHENIVILGDAAHTAHFSIGSGTKLAMEDALALAACLHEQPTLDQALTAYEDERKPVVQSTQRAAQASLEWFENLDQYVGQEPEQFAFNIVTRSRRVTYDNLRLRDPEFVGRIDAWFAERQAHRHGDGPGTPPMFHSFRLGELELANRIVVSPMDMYRAVDGMPDDFHLVHLGGKALGGAGLVMTEMVCVSGKGRITPGCTGIWTGEQAAAWRRLTDFVHRETNAKIGIQVGHSGRKGSTRLMWEGIDQPLPEGNWEVVAPSALPYREGVNQVPRELTHAEMEEIKQEFVVAARYANVSGFDLLELHCAHGYLLSSFISPVTNRRTDEYGGGLAARLRYPIEVFRAMRQVWPRHKPMAVRISATDWVEDGITGDDAVEIARAFADAGAAAIDVSTGQVTAEEKPAFGRSYQTPYADKIRNQAGIPTIAVGVISSYDDVNSIILAGRADLCALGRVHLYEPNWTLHAAVEQDYAGSGAIWPDPWRAGRRKPQTGRADGPKPRLRLIREGTPTGGHARWRP</sequence>
<dbReference type="SUPFAM" id="SSF51395">
    <property type="entry name" value="FMN-linked oxidoreductases"/>
    <property type="match status" value="1"/>
</dbReference>
<dbReference type="PANTHER" id="PTHR43303:SF3">
    <property type="entry name" value="BLR3436 PROTEIN"/>
    <property type="match status" value="1"/>
</dbReference>
<feature type="domain" description="NADH:flavin oxidoreductase/NADH oxidase N-terminal" evidence="2">
    <location>
        <begin position="400"/>
        <end position="732"/>
    </location>
</feature>
<reference evidence="4 5" key="1">
    <citation type="submission" date="2018-06" db="EMBL/GenBank/DDBJ databases">
        <title>Sphaerisporangium craniellae sp. nov., isolated from a marine sponge in the South China Sea.</title>
        <authorList>
            <person name="Li L."/>
        </authorList>
    </citation>
    <scope>NUCLEOTIDE SEQUENCE [LARGE SCALE GENOMIC DNA]</scope>
    <source>
        <strain evidence="4 5">LHW63015</strain>
    </source>
</reference>
<dbReference type="GO" id="GO:0010181">
    <property type="term" value="F:FMN binding"/>
    <property type="evidence" value="ECO:0007669"/>
    <property type="project" value="InterPro"/>
</dbReference>
<dbReference type="NCBIfam" id="NF006101">
    <property type="entry name" value="PRK08255.1"/>
    <property type="match status" value="1"/>
</dbReference>
<dbReference type="RefSeq" id="WP_113979584.1">
    <property type="nucleotide sequence ID" value="NZ_QMEY01000002.1"/>
</dbReference>
<dbReference type="InterPro" id="IPR044152">
    <property type="entry name" value="YqjM-like"/>
</dbReference>
<dbReference type="CDD" id="cd02932">
    <property type="entry name" value="OYE_YqiM_FMN"/>
    <property type="match status" value="1"/>
</dbReference>
<dbReference type="InterPro" id="IPR002938">
    <property type="entry name" value="FAD-bd"/>
</dbReference>
<dbReference type="InterPro" id="IPR001155">
    <property type="entry name" value="OxRdtase_FMN_N"/>
</dbReference>
<dbReference type="GO" id="GO:0071949">
    <property type="term" value="F:FAD binding"/>
    <property type="evidence" value="ECO:0007669"/>
    <property type="project" value="InterPro"/>
</dbReference>
<dbReference type="PANTHER" id="PTHR43303">
    <property type="entry name" value="NADPH DEHYDROGENASE C23G7.10C-RELATED"/>
    <property type="match status" value="1"/>
</dbReference>
<dbReference type="PRINTS" id="PR00420">
    <property type="entry name" value="RNGMNOXGNASE"/>
</dbReference>
<evidence type="ECO:0000256" key="1">
    <source>
        <dbReference type="SAM" id="MobiDB-lite"/>
    </source>
</evidence>
<feature type="region of interest" description="Disordered" evidence="1">
    <location>
        <begin position="749"/>
        <end position="785"/>
    </location>
</feature>
<accession>A0A366M352</accession>
<dbReference type="Pfam" id="PF00724">
    <property type="entry name" value="Oxidored_FMN"/>
    <property type="match status" value="1"/>
</dbReference>
<dbReference type="GO" id="GO:0050661">
    <property type="term" value="F:NADP binding"/>
    <property type="evidence" value="ECO:0007669"/>
    <property type="project" value="InterPro"/>
</dbReference>
<dbReference type="EMBL" id="QMEY01000002">
    <property type="protein sequence ID" value="RBQ20625.1"/>
    <property type="molecule type" value="Genomic_DNA"/>
</dbReference>
<evidence type="ECO:0000313" key="4">
    <source>
        <dbReference type="EMBL" id="RBQ20625.1"/>
    </source>
</evidence>
<dbReference type="AlphaFoldDB" id="A0A366M352"/>
<dbReference type="Gene3D" id="3.20.20.70">
    <property type="entry name" value="Aldolase class I"/>
    <property type="match status" value="1"/>
</dbReference>
<dbReference type="SUPFAM" id="SSF51905">
    <property type="entry name" value="FAD/NAD(P)-binding domain"/>
    <property type="match status" value="1"/>
</dbReference>